<keyword evidence="2" id="KW-1133">Transmembrane helix</keyword>
<dbReference type="OrthoDB" id="9832133at2"/>
<keyword evidence="4" id="KW-1185">Reference proteome</keyword>
<gene>
    <name evidence="3" type="ORF">PAI11_09030</name>
</gene>
<feature type="region of interest" description="Disordered" evidence="1">
    <location>
        <begin position="225"/>
        <end position="265"/>
    </location>
</feature>
<dbReference type="Proteomes" id="UP000005143">
    <property type="component" value="Unassembled WGS sequence"/>
</dbReference>
<dbReference type="EMBL" id="AGUD01000040">
    <property type="protein sequence ID" value="EHN12227.1"/>
    <property type="molecule type" value="Genomic_DNA"/>
</dbReference>
<feature type="region of interest" description="Disordered" evidence="1">
    <location>
        <begin position="1"/>
        <end position="42"/>
    </location>
</feature>
<name>H0E290_9ACTN</name>
<evidence type="ECO:0000256" key="1">
    <source>
        <dbReference type="SAM" id="MobiDB-lite"/>
    </source>
</evidence>
<dbReference type="AlphaFoldDB" id="H0E290"/>
<dbReference type="RefSeq" id="WP_007571361.1">
    <property type="nucleotide sequence ID" value="NZ_AGUD01000040.1"/>
</dbReference>
<evidence type="ECO:0000256" key="2">
    <source>
        <dbReference type="SAM" id="Phobius"/>
    </source>
</evidence>
<protein>
    <submittedName>
        <fullName evidence="3">Uncharacterized protein</fullName>
    </submittedName>
</protein>
<reference evidence="3 4" key="1">
    <citation type="journal article" date="2013" name="Biodegradation">
        <title>Quantitative proteomic analysis of ibuprofen-degrading Patulibacter sp. strain I11.</title>
        <authorList>
            <person name="Almeida B."/>
            <person name="Kjeldal H."/>
            <person name="Lolas I."/>
            <person name="Knudsen A.D."/>
            <person name="Carvalho G."/>
            <person name="Nielsen K.L."/>
            <person name="Barreto Crespo M.T."/>
            <person name="Stensballe A."/>
            <person name="Nielsen J.L."/>
        </authorList>
    </citation>
    <scope>NUCLEOTIDE SEQUENCE [LARGE SCALE GENOMIC DNA]</scope>
    <source>
        <strain evidence="3 4">I11</strain>
    </source>
</reference>
<feature type="region of interest" description="Disordered" evidence="1">
    <location>
        <begin position="73"/>
        <end position="100"/>
    </location>
</feature>
<keyword evidence="2" id="KW-0472">Membrane</keyword>
<evidence type="ECO:0000313" key="4">
    <source>
        <dbReference type="Proteomes" id="UP000005143"/>
    </source>
</evidence>
<feature type="compositionally biased region" description="Low complexity" evidence="1">
    <location>
        <begin position="16"/>
        <end position="26"/>
    </location>
</feature>
<feature type="region of interest" description="Disordered" evidence="1">
    <location>
        <begin position="151"/>
        <end position="172"/>
    </location>
</feature>
<keyword evidence="2" id="KW-0812">Transmembrane</keyword>
<organism evidence="3 4">
    <name type="scientific">Patulibacter medicamentivorans</name>
    <dbReference type="NCBI Taxonomy" id="1097667"/>
    <lineage>
        <taxon>Bacteria</taxon>
        <taxon>Bacillati</taxon>
        <taxon>Actinomycetota</taxon>
        <taxon>Thermoleophilia</taxon>
        <taxon>Solirubrobacterales</taxon>
        <taxon>Patulibacteraceae</taxon>
        <taxon>Patulibacter</taxon>
    </lineage>
</organism>
<proteinExistence type="predicted"/>
<comment type="caution">
    <text evidence="3">The sequence shown here is derived from an EMBL/GenBank/DDBJ whole genome shotgun (WGS) entry which is preliminary data.</text>
</comment>
<sequence length="415" mass="42963">MSPEHDAFGRPTRPAPSGWGPSTGSSPSGGLGGGSGGSGGRPPSGRRLLVAFLVFDVIVVAIVGAVLLLANSGGSGSSEGGTTAIVDGGPGAPKDDGSMLGAKGTREAFAKLRGAMRPGERVGMLSIRPDYLSATVATGKDQPARSLTVRKGEDDVMESSGGTSSDRGVPIGEVDLDAPAKLIAATRRGIGPSSPATIDYLVFIGGREEGQPAQWAAYLKGGRSEDSRWQGDAHGDHVVRPSDGAPAPPEGQSGPAERPFGLSSGSMIRGRNLRRALAAVRPLVGGSSRVTSVSVWPQRVIVATRQRWVERRFTVDAAFGVDRDKPGETAARGGLSFSSIDVGGPERAIDLVGRRAKTDAKGRIDYVILDPADSAFPGDRTTWSLYLRGGNPATRYWRATLDGRRVGRPGQPGAP</sequence>
<feature type="transmembrane region" description="Helical" evidence="2">
    <location>
        <begin position="48"/>
        <end position="70"/>
    </location>
</feature>
<accession>H0E290</accession>
<feature type="compositionally biased region" description="Gly residues" evidence="1">
    <location>
        <begin position="27"/>
        <end position="42"/>
    </location>
</feature>
<feature type="compositionally biased region" description="Basic and acidic residues" evidence="1">
    <location>
        <begin position="225"/>
        <end position="240"/>
    </location>
</feature>
<evidence type="ECO:0000313" key="3">
    <source>
        <dbReference type="EMBL" id="EHN12227.1"/>
    </source>
</evidence>